<keyword evidence="3 6" id="KW-1133">Transmembrane helix</keyword>
<keyword evidence="4 6" id="KW-0472">Membrane</keyword>
<organism evidence="8 9">
    <name type="scientific">Salinomyces thailandicus</name>
    <dbReference type="NCBI Taxonomy" id="706561"/>
    <lineage>
        <taxon>Eukaryota</taxon>
        <taxon>Fungi</taxon>
        <taxon>Dikarya</taxon>
        <taxon>Ascomycota</taxon>
        <taxon>Pezizomycotina</taxon>
        <taxon>Dothideomycetes</taxon>
        <taxon>Dothideomycetidae</taxon>
        <taxon>Mycosphaerellales</taxon>
        <taxon>Teratosphaeriaceae</taxon>
        <taxon>Salinomyces</taxon>
    </lineage>
</organism>
<evidence type="ECO:0000256" key="4">
    <source>
        <dbReference type="ARBA" id="ARBA00023136"/>
    </source>
</evidence>
<dbReference type="GO" id="GO:0005886">
    <property type="term" value="C:plasma membrane"/>
    <property type="evidence" value="ECO:0007669"/>
    <property type="project" value="TreeGrafter"/>
</dbReference>
<feature type="region of interest" description="Disordered" evidence="5">
    <location>
        <begin position="1"/>
        <end position="36"/>
    </location>
</feature>
<evidence type="ECO:0000256" key="5">
    <source>
        <dbReference type="SAM" id="MobiDB-lite"/>
    </source>
</evidence>
<dbReference type="GO" id="GO:0022857">
    <property type="term" value="F:transmembrane transporter activity"/>
    <property type="evidence" value="ECO:0007669"/>
    <property type="project" value="InterPro"/>
</dbReference>
<feature type="transmembrane region" description="Helical" evidence="6">
    <location>
        <begin position="362"/>
        <end position="382"/>
    </location>
</feature>
<accession>A0A4U0TWC3</accession>
<feature type="transmembrane region" description="Helical" evidence="6">
    <location>
        <begin position="116"/>
        <end position="133"/>
    </location>
</feature>
<feature type="transmembrane region" description="Helical" evidence="6">
    <location>
        <begin position="318"/>
        <end position="341"/>
    </location>
</feature>
<dbReference type="AlphaFoldDB" id="A0A4U0TWC3"/>
<dbReference type="PANTHER" id="PTHR23502:SF160">
    <property type="entry name" value="MAJOR FACILITATOR SUPERFAMILY (MFS) PROFILE DOMAIN-CONTAINING PROTEIN-RELATED"/>
    <property type="match status" value="1"/>
</dbReference>
<feature type="transmembrane region" description="Helical" evidence="6">
    <location>
        <begin position="457"/>
        <end position="478"/>
    </location>
</feature>
<protein>
    <recommendedName>
        <fullName evidence="7">Major facilitator superfamily (MFS) profile domain-containing protein</fullName>
    </recommendedName>
</protein>
<feature type="transmembrane region" description="Helical" evidence="6">
    <location>
        <begin position="175"/>
        <end position="196"/>
    </location>
</feature>
<dbReference type="Gene3D" id="1.20.1250.20">
    <property type="entry name" value="MFS general substrate transporter like domains"/>
    <property type="match status" value="1"/>
</dbReference>
<dbReference type="InterPro" id="IPR036259">
    <property type="entry name" value="MFS_trans_sf"/>
</dbReference>
<evidence type="ECO:0000256" key="2">
    <source>
        <dbReference type="ARBA" id="ARBA00022692"/>
    </source>
</evidence>
<dbReference type="PROSITE" id="PS50850">
    <property type="entry name" value="MFS"/>
    <property type="match status" value="1"/>
</dbReference>
<dbReference type="PRINTS" id="PR01036">
    <property type="entry name" value="TCRTETB"/>
</dbReference>
<keyword evidence="9" id="KW-1185">Reference proteome</keyword>
<dbReference type="EMBL" id="NAJL01000029">
    <property type="protein sequence ID" value="TKA26332.1"/>
    <property type="molecule type" value="Genomic_DNA"/>
</dbReference>
<feature type="transmembrane region" description="Helical" evidence="6">
    <location>
        <begin position="202"/>
        <end position="224"/>
    </location>
</feature>
<name>A0A4U0TWC3_9PEZI</name>
<feature type="transmembrane region" description="Helical" evidence="6">
    <location>
        <begin position="145"/>
        <end position="168"/>
    </location>
</feature>
<sequence length="498" mass="55745">MDDPERKMSNVQLAEDEVKQRRDGPPQRYPIPSNDPNDPLNWSLTAKITTYATICLFSFIANVNGSNFTVAVVPLSKHFNTDLNHSTFLVGFNVLMFGLGNILWVPMMRVLGKRPVYLLALVLFVVANAWSTQAQTWGSLLGGRMVSGFAASAADATVPSAVADMFFLEQRGHCMMFFHLALATGIFLGPLINAWIVQLHTWRWSCGFLAIAGGAILVLAALLIRETQYTKERRQYAKSEIPAKRSYMGWLSLTVGFNDDQPLQRFARTFWDIIRIAFYPPVFWIGCLAGIFVGWTIVVQVSASQILLMPPYRFQLGFVGAFSISGWIGCVLSFYFGGKLIDFLANRARRHDHTSKARPEKRLIALLIPAFLAPIGLIIYGQCFAHRTTWVGPAFGYAMHSFGFTATSNIGVTYAVDCYQNFAGEALVTIFVVRNIIALICSFYSNEWIRLEGLEKVTGTMAGIQWAVLAIAFVFYFFSKRILTFTDSYGPQKRLPRS</sequence>
<evidence type="ECO:0000259" key="7">
    <source>
        <dbReference type="PROSITE" id="PS50850"/>
    </source>
</evidence>
<dbReference type="Proteomes" id="UP000308549">
    <property type="component" value="Unassembled WGS sequence"/>
</dbReference>
<proteinExistence type="predicted"/>
<gene>
    <name evidence="8" type="ORF">B0A50_05111</name>
</gene>
<feature type="compositionally biased region" description="Basic and acidic residues" evidence="5">
    <location>
        <begin position="16"/>
        <end position="25"/>
    </location>
</feature>
<feature type="domain" description="Major facilitator superfamily (MFS) profile" evidence="7">
    <location>
        <begin position="50"/>
        <end position="498"/>
    </location>
</feature>
<evidence type="ECO:0000256" key="1">
    <source>
        <dbReference type="ARBA" id="ARBA00004141"/>
    </source>
</evidence>
<dbReference type="InterPro" id="IPR020846">
    <property type="entry name" value="MFS_dom"/>
</dbReference>
<evidence type="ECO:0000256" key="3">
    <source>
        <dbReference type="ARBA" id="ARBA00022989"/>
    </source>
</evidence>
<feature type="transmembrane region" description="Helical" evidence="6">
    <location>
        <begin position="276"/>
        <end position="298"/>
    </location>
</feature>
<comment type="subcellular location">
    <subcellularLocation>
        <location evidence="1">Membrane</location>
        <topology evidence="1">Multi-pass membrane protein</topology>
    </subcellularLocation>
</comment>
<dbReference type="Pfam" id="PF07690">
    <property type="entry name" value="MFS_1"/>
    <property type="match status" value="1"/>
</dbReference>
<feature type="transmembrane region" description="Helical" evidence="6">
    <location>
        <begin position="51"/>
        <end position="73"/>
    </location>
</feature>
<reference evidence="8 9" key="1">
    <citation type="submission" date="2017-03" db="EMBL/GenBank/DDBJ databases">
        <title>Genomes of endolithic fungi from Antarctica.</title>
        <authorList>
            <person name="Coleine C."/>
            <person name="Masonjones S."/>
            <person name="Stajich J.E."/>
        </authorList>
    </citation>
    <scope>NUCLEOTIDE SEQUENCE [LARGE SCALE GENOMIC DNA]</scope>
    <source>
        <strain evidence="8 9">CCFEE 6315</strain>
    </source>
</reference>
<dbReference type="PANTHER" id="PTHR23502">
    <property type="entry name" value="MAJOR FACILITATOR SUPERFAMILY"/>
    <property type="match status" value="1"/>
</dbReference>
<keyword evidence="2 6" id="KW-0812">Transmembrane</keyword>
<feature type="transmembrane region" description="Helical" evidence="6">
    <location>
        <begin position="85"/>
        <end position="104"/>
    </location>
</feature>
<dbReference type="OrthoDB" id="268400at2759"/>
<evidence type="ECO:0000313" key="9">
    <source>
        <dbReference type="Proteomes" id="UP000308549"/>
    </source>
</evidence>
<evidence type="ECO:0000313" key="8">
    <source>
        <dbReference type="EMBL" id="TKA26332.1"/>
    </source>
</evidence>
<feature type="transmembrane region" description="Helical" evidence="6">
    <location>
        <begin position="394"/>
        <end position="414"/>
    </location>
</feature>
<feature type="transmembrane region" description="Helical" evidence="6">
    <location>
        <begin position="426"/>
        <end position="445"/>
    </location>
</feature>
<dbReference type="SUPFAM" id="SSF103473">
    <property type="entry name" value="MFS general substrate transporter"/>
    <property type="match status" value="1"/>
</dbReference>
<dbReference type="InterPro" id="IPR011701">
    <property type="entry name" value="MFS"/>
</dbReference>
<comment type="caution">
    <text evidence="8">The sequence shown here is derived from an EMBL/GenBank/DDBJ whole genome shotgun (WGS) entry which is preliminary data.</text>
</comment>
<evidence type="ECO:0000256" key="6">
    <source>
        <dbReference type="SAM" id="Phobius"/>
    </source>
</evidence>